<dbReference type="EMBL" id="MU827316">
    <property type="protein sequence ID" value="KAJ7358658.1"/>
    <property type="molecule type" value="Genomic_DNA"/>
</dbReference>
<evidence type="ECO:0000313" key="2">
    <source>
        <dbReference type="EMBL" id="KAJ7358658.1"/>
    </source>
</evidence>
<comment type="caution">
    <text evidence="2">The sequence shown here is derived from an EMBL/GenBank/DDBJ whole genome shotgun (WGS) entry which is preliminary data.</text>
</comment>
<organism evidence="2 3">
    <name type="scientific">Desmophyllum pertusum</name>
    <dbReference type="NCBI Taxonomy" id="174260"/>
    <lineage>
        <taxon>Eukaryota</taxon>
        <taxon>Metazoa</taxon>
        <taxon>Cnidaria</taxon>
        <taxon>Anthozoa</taxon>
        <taxon>Hexacorallia</taxon>
        <taxon>Scleractinia</taxon>
        <taxon>Caryophylliina</taxon>
        <taxon>Caryophylliidae</taxon>
        <taxon>Desmophyllum</taxon>
    </lineage>
</organism>
<gene>
    <name evidence="2" type="ORF">OS493_022091</name>
</gene>
<keyword evidence="3" id="KW-1185">Reference proteome</keyword>
<feature type="region of interest" description="Disordered" evidence="1">
    <location>
        <begin position="1"/>
        <end position="30"/>
    </location>
</feature>
<name>A0A9W9YMD7_9CNID</name>
<dbReference type="AlphaFoldDB" id="A0A9W9YMD7"/>
<proteinExistence type="predicted"/>
<reference evidence="2" key="1">
    <citation type="submission" date="2023-01" db="EMBL/GenBank/DDBJ databases">
        <title>Genome assembly of the deep-sea coral Lophelia pertusa.</title>
        <authorList>
            <person name="Herrera S."/>
            <person name="Cordes E."/>
        </authorList>
    </citation>
    <scope>NUCLEOTIDE SEQUENCE</scope>
    <source>
        <strain evidence="2">USNM1676648</strain>
        <tissue evidence="2">Polyp</tissue>
    </source>
</reference>
<dbReference type="Proteomes" id="UP001163046">
    <property type="component" value="Unassembled WGS sequence"/>
</dbReference>
<sequence>MQSRLHGYSLSSPGAPQHHAGGSHGDVKGLVLGDTDIEDLKDIDSQMRLLERQRAKYSTAHQYEHAAEKYKEIASIRGKKRQLQSEVTQLQRRNTIIASHQSAKMEKVTKT</sequence>
<feature type="compositionally biased region" description="Polar residues" evidence="1">
    <location>
        <begin position="1"/>
        <end position="14"/>
    </location>
</feature>
<evidence type="ECO:0000256" key="1">
    <source>
        <dbReference type="SAM" id="MobiDB-lite"/>
    </source>
</evidence>
<accession>A0A9W9YMD7</accession>
<protein>
    <submittedName>
        <fullName evidence="2">Uncharacterized protein</fullName>
    </submittedName>
</protein>
<evidence type="ECO:0000313" key="3">
    <source>
        <dbReference type="Proteomes" id="UP001163046"/>
    </source>
</evidence>